<proteinExistence type="predicted"/>
<feature type="region of interest" description="Disordered" evidence="1">
    <location>
        <begin position="1"/>
        <end position="45"/>
    </location>
</feature>
<evidence type="ECO:0000313" key="2">
    <source>
        <dbReference type="EMBL" id="ABZ06078.1"/>
    </source>
</evidence>
<name>B3T0G9_9ZZZZ</name>
<accession>B3T0G9</accession>
<protein>
    <submittedName>
        <fullName evidence="2">Uncharacterized protein</fullName>
    </submittedName>
</protein>
<evidence type="ECO:0000256" key="1">
    <source>
        <dbReference type="SAM" id="MobiDB-lite"/>
    </source>
</evidence>
<feature type="compositionally biased region" description="Basic residues" evidence="1">
    <location>
        <begin position="10"/>
        <end position="22"/>
    </location>
</feature>
<dbReference type="AlphaFoldDB" id="B3T0G9"/>
<sequence>MICDEDPLRRRPRKSTARRKRQEKGVWMTENMGKLPSGHRKTEKSGRWIPAEEKYSNGGAIWVWSERIIRFSGKCRL</sequence>
<dbReference type="EMBL" id="EU016566">
    <property type="protein sequence ID" value="ABZ06078.1"/>
    <property type="molecule type" value="Genomic_DNA"/>
</dbReference>
<gene>
    <name evidence="2" type="ORF">ALOHA_HF4000005I08ctg1g5</name>
</gene>
<organism evidence="2">
    <name type="scientific">uncultured marine microorganism HF4000_005I08</name>
    <dbReference type="NCBI Taxonomy" id="455507"/>
    <lineage>
        <taxon>unclassified sequences</taxon>
        <taxon>environmental samples</taxon>
    </lineage>
</organism>
<reference evidence="2" key="1">
    <citation type="journal article" date="2008" name="ISME J.">
        <title>Genomic patterns of recombination, clonal divergence and environment in marine microbial populations.</title>
        <authorList>
            <person name="Konstantinidis K.T."/>
            <person name="Delong E.F."/>
        </authorList>
    </citation>
    <scope>NUCLEOTIDE SEQUENCE</scope>
</reference>